<reference evidence="1 2" key="1">
    <citation type="submission" date="2020-08" db="EMBL/GenBank/DDBJ databases">
        <title>Genome Sequencing of Nocardia wallacei strain FMUON74 and assembly.</title>
        <authorList>
            <person name="Toyokawa M."/>
            <person name="Uesaka K."/>
        </authorList>
    </citation>
    <scope>NUCLEOTIDE SEQUENCE [LARGE SCALE GENOMIC DNA]</scope>
    <source>
        <strain evidence="1 2">FMUON74</strain>
    </source>
</reference>
<dbReference type="KEGG" id="nwl:NWFMUON74_11910"/>
<keyword evidence="2" id="KW-1185">Reference proteome</keyword>
<sequence length="79" mass="8618">MKAKTSQSGTGVEAALGWNWGGEENAFHPLSHCDGVSTAWFGERGEQLGYGVVHGRPCYARYFAESMAAGDDFGRRFFP</sequence>
<gene>
    <name evidence="1" type="ORF">NWFMUON74_11910</name>
</gene>
<organism evidence="1 2">
    <name type="scientific">Nocardia wallacei</name>
    <dbReference type="NCBI Taxonomy" id="480035"/>
    <lineage>
        <taxon>Bacteria</taxon>
        <taxon>Bacillati</taxon>
        <taxon>Actinomycetota</taxon>
        <taxon>Actinomycetes</taxon>
        <taxon>Mycobacteriales</taxon>
        <taxon>Nocardiaceae</taxon>
        <taxon>Nocardia</taxon>
    </lineage>
</organism>
<dbReference type="AlphaFoldDB" id="A0A7G1KHE9"/>
<evidence type="ECO:0000313" key="1">
    <source>
        <dbReference type="EMBL" id="BCK53419.1"/>
    </source>
</evidence>
<protein>
    <submittedName>
        <fullName evidence="1">Uncharacterized protein</fullName>
    </submittedName>
</protein>
<name>A0A7G1KHE9_9NOCA</name>
<dbReference type="EMBL" id="AP023396">
    <property type="protein sequence ID" value="BCK53419.1"/>
    <property type="molecule type" value="Genomic_DNA"/>
</dbReference>
<evidence type="ECO:0000313" key="2">
    <source>
        <dbReference type="Proteomes" id="UP000516173"/>
    </source>
</evidence>
<dbReference type="Proteomes" id="UP000516173">
    <property type="component" value="Chromosome"/>
</dbReference>
<proteinExistence type="predicted"/>
<accession>A0A7G1KHE9</accession>